<keyword evidence="2" id="KW-1185">Reference proteome</keyword>
<reference evidence="1 2" key="1">
    <citation type="submission" date="2017-02" db="EMBL/GenBank/DDBJ databases">
        <title>The first characterized phage against a member of the ecologically important #sphingomonads reveals high dissimilarity against all other known phages.</title>
        <authorList>
            <person name="Nielsen T.K."/>
            <person name="Carstens A.B."/>
            <person name="Kot W."/>
            <person name="Lametsch R."/>
            <person name="Neve H."/>
            <person name="Hansen L.H."/>
        </authorList>
    </citation>
    <scope>NUCLEOTIDE SEQUENCE [LARGE SCALE GENOMIC DNA]</scope>
</reference>
<sequence length="93" mass="10046">MSAASRNWDEEGHTADAIRDAMLAIGKGVINFDQSRDAAALIIAHVNKFRPAQPNIPAEATPEMIDAGLTTGSRFGRSAMANIWRTMHRAAGR</sequence>
<gene>
    <name evidence="1" type="ORF">LAV_00185</name>
</gene>
<evidence type="ECO:0000313" key="2">
    <source>
        <dbReference type="Proteomes" id="UP000223906"/>
    </source>
</evidence>
<dbReference type="EMBL" id="KY629563">
    <property type="protein sequence ID" value="ARK07560.1"/>
    <property type="molecule type" value="Genomic_DNA"/>
</dbReference>
<protein>
    <submittedName>
        <fullName evidence="1">Uncharacterized protein</fullName>
    </submittedName>
</protein>
<dbReference type="Proteomes" id="UP000223906">
    <property type="component" value="Segment"/>
</dbReference>
<evidence type="ECO:0000313" key="1">
    <source>
        <dbReference type="EMBL" id="ARK07560.1"/>
    </source>
</evidence>
<accession>A0A1W6DX22</accession>
<name>A0A1W6DX22_9CAUD</name>
<organism evidence="1 2">
    <name type="scientific">Sphingobium phage Lacusarx</name>
    <dbReference type="NCBI Taxonomy" id="1980139"/>
    <lineage>
        <taxon>Viruses</taxon>
        <taxon>Duplodnaviria</taxon>
        <taxon>Heunggongvirae</taxon>
        <taxon>Uroviricota</taxon>
        <taxon>Caudoviricetes</taxon>
        <taxon>Lacusarxvirus</taxon>
        <taxon>Lacusarxvirus lacusarx</taxon>
    </lineage>
</organism>
<proteinExistence type="predicted"/>